<dbReference type="STRING" id="46177.SAMN05660976_05706"/>
<sequence>MRVSRTTGRALALVVFTGAVSLPAAVPAGATTGAPEPALLADLNHDGHVTPADAQATGEEAIFLPNLDDSRRRCRVDPADLDALGAEADARLAACNDAADAVVNGEDDDADLARLRLRAMPGVSEGATGELSVDAAGADKIRVFARRDGGGFRPLLPEGGGRISAAELRQGLELGVEGRDVVRDANGWDGRVTITLTVKDGASRSVAEVRMREAPLLLQNDLQPAVEVVAGKPGRGSGTPPSVEVPEPRDWGSFSKTLRKATRQAGLADPRFISGTSRWWRDIWWQDIFEPTTASMPAPGGTRTMRILVRSGNVFTAPGQDGQLQATPRPLARLIFRDLRGPGVGVVQQFTVSRRDVITDMRNATGNVESLPPYDSHPQGRLVYGTGQVRQPDPAFVRLLTGMGQGLQQPVVLDTDWLLVGHVDETMHVVRARNQRGWTLMVADPRLAVNLLRKAKAAGDGKAQLFTGTASAEQPTVDAVLANSELMADNEKAAGHIDEQIAVMLAETKLRASELVRVPVLFHRADPDGQLMRAYTSGVPNGLSMNAHEFAAPRSARPGHQGP</sequence>
<dbReference type="Pfam" id="PF03068">
    <property type="entry name" value="PAD"/>
    <property type="match status" value="1"/>
</dbReference>
<feature type="signal peptide" evidence="2">
    <location>
        <begin position="1"/>
        <end position="24"/>
    </location>
</feature>
<dbReference type="SUPFAM" id="SSF110083">
    <property type="entry name" value="Peptidylarginine deiminase Pad4, middle domain"/>
    <property type="match status" value="1"/>
</dbReference>
<name>A0A1H8A078_9ACTN</name>
<dbReference type="GO" id="GO:0004668">
    <property type="term" value="F:protein-arginine deiminase activity"/>
    <property type="evidence" value="ECO:0007669"/>
    <property type="project" value="InterPro"/>
</dbReference>
<dbReference type="OrthoDB" id="249764at2"/>
<proteinExistence type="predicted"/>
<evidence type="ECO:0000313" key="4">
    <source>
        <dbReference type="EMBL" id="SEM63933.1"/>
    </source>
</evidence>
<reference evidence="4 5" key="1">
    <citation type="submission" date="2016-10" db="EMBL/GenBank/DDBJ databases">
        <authorList>
            <person name="de Groot N.N."/>
        </authorList>
    </citation>
    <scope>NUCLEOTIDE SEQUENCE [LARGE SCALE GENOMIC DNA]</scope>
    <source>
        <strain evidence="4 5">DSM 43357</strain>
    </source>
</reference>
<dbReference type="EMBL" id="FOBF01000015">
    <property type="protein sequence ID" value="SEM63933.1"/>
    <property type="molecule type" value="Genomic_DNA"/>
</dbReference>
<evidence type="ECO:0000313" key="5">
    <source>
        <dbReference type="Proteomes" id="UP000198953"/>
    </source>
</evidence>
<evidence type="ECO:0000256" key="2">
    <source>
        <dbReference type="SAM" id="SignalP"/>
    </source>
</evidence>
<accession>A0A1H8A078</accession>
<protein>
    <submittedName>
        <fullName evidence="4">Protein-arginine deiminase</fullName>
    </submittedName>
</protein>
<organism evidence="4 5">
    <name type="scientific">Nonomuraea pusilla</name>
    <dbReference type="NCBI Taxonomy" id="46177"/>
    <lineage>
        <taxon>Bacteria</taxon>
        <taxon>Bacillati</taxon>
        <taxon>Actinomycetota</taxon>
        <taxon>Actinomycetes</taxon>
        <taxon>Streptosporangiales</taxon>
        <taxon>Streptosporangiaceae</taxon>
        <taxon>Nonomuraea</taxon>
    </lineage>
</organism>
<evidence type="ECO:0000259" key="3">
    <source>
        <dbReference type="Pfam" id="PF03068"/>
    </source>
</evidence>
<dbReference type="GO" id="GO:0005737">
    <property type="term" value="C:cytoplasm"/>
    <property type="evidence" value="ECO:0007669"/>
    <property type="project" value="InterPro"/>
</dbReference>
<feature type="domain" description="Protein-arginine deiminase C-terminal" evidence="3">
    <location>
        <begin position="208"/>
        <end position="534"/>
    </location>
</feature>
<dbReference type="InterPro" id="IPR004303">
    <property type="entry name" value="PAD"/>
</dbReference>
<dbReference type="Proteomes" id="UP000198953">
    <property type="component" value="Unassembled WGS sequence"/>
</dbReference>
<dbReference type="GO" id="GO:0005509">
    <property type="term" value="F:calcium ion binding"/>
    <property type="evidence" value="ECO:0007669"/>
    <property type="project" value="InterPro"/>
</dbReference>
<dbReference type="Gene3D" id="3.75.10.10">
    <property type="entry name" value="L-arginine/glycine Amidinotransferase, Chain A"/>
    <property type="match status" value="1"/>
</dbReference>
<keyword evidence="2" id="KW-0732">Signal</keyword>
<feature type="region of interest" description="Disordered" evidence="1">
    <location>
        <begin position="231"/>
        <end position="251"/>
    </location>
</feature>
<keyword evidence="5" id="KW-1185">Reference proteome</keyword>
<dbReference type="SUPFAM" id="SSF55909">
    <property type="entry name" value="Pentein"/>
    <property type="match status" value="1"/>
</dbReference>
<dbReference type="RefSeq" id="WP_091103760.1">
    <property type="nucleotide sequence ID" value="NZ_FOBF01000015.1"/>
</dbReference>
<dbReference type="AlphaFoldDB" id="A0A1H8A078"/>
<dbReference type="InterPro" id="IPR036556">
    <property type="entry name" value="PAD_central_sf"/>
</dbReference>
<feature type="chain" id="PRO_5039158836" evidence="2">
    <location>
        <begin position="25"/>
        <end position="563"/>
    </location>
</feature>
<dbReference type="PANTHER" id="PTHR10837:SF8">
    <property type="entry name" value="PROTEIN-ARGININE DEIMINASE"/>
    <property type="match status" value="1"/>
</dbReference>
<dbReference type="InterPro" id="IPR013530">
    <property type="entry name" value="PAD_C"/>
</dbReference>
<evidence type="ECO:0000256" key="1">
    <source>
        <dbReference type="SAM" id="MobiDB-lite"/>
    </source>
</evidence>
<dbReference type="PANTHER" id="PTHR10837">
    <property type="entry name" value="PEPTIDYLARGININE DEIMINASE"/>
    <property type="match status" value="1"/>
</dbReference>
<gene>
    <name evidence="4" type="ORF">SAMN05660976_05706</name>
</gene>